<reference evidence="4" key="1">
    <citation type="submission" date="2020-05" db="UniProtKB">
        <authorList>
            <consortium name="EnsemblMetazoa"/>
        </authorList>
    </citation>
    <scope>IDENTIFICATION</scope>
    <source>
        <strain evidence="4">TTRI</strain>
    </source>
</reference>
<dbReference type="Gene3D" id="1.10.246.130">
    <property type="match status" value="1"/>
</dbReference>
<keyword evidence="1" id="KW-1199">Hemostasis impairing toxin</keyword>
<feature type="binding site" evidence="3">
    <location>
        <position position="467"/>
    </location>
    <ligand>
        <name>L-glutamate</name>
        <dbReference type="ChEBI" id="CHEBI:29985"/>
    </ligand>
</feature>
<dbReference type="PANTHER" id="PTHR11686">
    <property type="entry name" value="GAMMA GLUTAMYL TRANSPEPTIDASE"/>
    <property type="match status" value="1"/>
</dbReference>
<dbReference type="Pfam" id="PF01019">
    <property type="entry name" value="G_glu_transpept"/>
    <property type="match status" value="1"/>
</dbReference>
<dbReference type="Proteomes" id="UP000078200">
    <property type="component" value="Unassembled WGS sequence"/>
</dbReference>
<dbReference type="GO" id="GO:0036374">
    <property type="term" value="F:glutathione hydrolase activity"/>
    <property type="evidence" value="ECO:0007669"/>
    <property type="project" value="InterPro"/>
</dbReference>
<dbReference type="Gene3D" id="3.60.20.40">
    <property type="match status" value="1"/>
</dbReference>
<organism evidence="4 5">
    <name type="scientific">Glossina austeni</name>
    <name type="common">Savannah tsetse fly</name>
    <dbReference type="NCBI Taxonomy" id="7395"/>
    <lineage>
        <taxon>Eukaryota</taxon>
        <taxon>Metazoa</taxon>
        <taxon>Ecdysozoa</taxon>
        <taxon>Arthropoda</taxon>
        <taxon>Hexapoda</taxon>
        <taxon>Insecta</taxon>
        <taxon>Pterygota</taxon>
        <taxon>Neoptera</taxon>
        <taxon>Endopterygota</taxon>
        <taxon>Diptera</taxon>
        <taxon>Brachycera</taxon>
        <taxon>Muscomorpha</taxon>
        <taxon>Hippoboscoidea</taxon>
        <taxon>Glossinidae</taxon>
        <taxon>Glossina</taxon>
    </lineage>
</organism>
<keyword evidence="5" id="KW-1185">Reference proteome</keyword>
<dbReference type="InterPro" id="IPR029055">
    <property type="entry name" value="Ntn_hydrolases_N"/>
</dbReference>
<feature type="active site" description="Nucleophile" evidence="2">
    <location>
        <position position="425"/>
    </location>
</feature>
<evidence type="ECO:0000256" key="2">
    <source>
        <dbReference type="PIRSR" id="PIRSR600101-1"/>
    </source>
</evidence>
<dbReference type="GO" id="GO:0006751">
    <property type="term" value="P:glutathione catabolic process"/>
    <property type="evidence" value="ECO:0007669"/>
    <property type="project" value="InterPro"/>
</dbReference>
<dbReference type="FunFam" id="3.60.20.40:FF:000001">
    <property type="entry name" value="Gamma-glutamyltranspeptidase 1"/>
    <property type="match status" value="1"/>
</dbReference>
<evidence type="ECO:0000313" key="5">
    <source>
        <dbReference type="Proteomes" id="UP000078200"/>
    </source>
</evidence>
<evidence type="ECO:0000256" key="1">
    <source>
        <dbReference type="ARBA" id="ARBA00084097"/>
    </source>
</evidence>
<name>A0A1A9UHP3_GLOAU</name>
<dbReference type="GO" id="GO:0005886">
    <property type="term" value="C:plasma membrane"/>
    <property type="evidence" value="ECO:0007669"/>
    <property type="project" value="TreeGrafter"/>
</dbReference>
<dbReference type="AlphaFoldDB" id="A0A1A9UHP3"/>
<dbReference type="InterPro" id="IPR043137">
    <property type="entry name" value="GGT_ssub_C"/>
</dbReference>
<keyword evidence="1" id="KW-1202">Platelet aggregation activating toxin</keyword>
<feature type="binding site" evidence="3">
    <location>
        <begin position="496"/>
        <end position="497"/>
    </location>
    <ligand>
        <name>L-glutamate</name>
        <dbReference type="ChEBI" id="CHEBI:29985"/>
    </ligand>
</feature>
<feature type="binding site" evidence="3">
    <location>
        <position position="125"/>
    </location>
    <ligand>
        <name>L-glutamate</name>
        <dbReference type="ChEBI" id="CHEBI:29985"/>
    </ligand>
</feature>
<dbReference type="EnsemblMetazoa" id="GAUT005249-RA">
    <property type="protein sequence ID" value="GAUT005249-PA"/>
    <property type="gene ID" value="GAUT005249"/>
</dbReference>
<keyword evidence="1" id="KW-0800">Toxin</keyword>
<evidence type="ECO:0008006" key="6">
    <source>
        <dbReference type="Google" id="ProtNLM"/>
    </source>
</evidence>
<dbReference type="InterPro" id="IPR043138">
    <property type="entry name" value="GGT_lsub"/>
</dbReference>
<feature type="binding site" evidence="3">
    <location>
        <begin position="443"/>
        <end position="445"/>
    </location>
    <ligand>
        <name>L-glutamate</name>
        <dbReference type="ChEBI" id="CHEBI:29985"/>
    </ligand>
</feature>
<sequence length="615" mass="69156">MWLRFLTSLFLAYGLYIWYQKDNEEETASPKHNRERLIPPNVEIPQPPSRSTLHIYQKAAVCSDQSACSNIGSVLMQQGGNGIDAAIGSLLCNGLLTMQSMGLGGGILITFYSYEKRKAVSIIGRERASMNVKLSDIIKLENASMLARSPLAIAVPGEVAAYHEAHSRYGTLAWYYIVKPCLDLCHVGYHLTHHQYDALFLNEQMIREDKLLSRMFVDPSNNNFYRIGQHIKIPKILCNTLKILAEEGPSSFYNGTLSYRITEDFEAMGSPITKADLQSYKAEVRDAITVDLDNVTIHLPPSPGSGHVMAFIMNILGHFKNEFRHSYELRPLDMHRLIEALKFGFVKRWEYDVEMDEMVIYENKSQNSTLLNFIEVKSLLQVLNNLTSAHYAKSFAERINDLKTSDDIKFYGANMDLTAKTDYGTAQLSLLGPNGDAVSATSSLNFYFGSGRMGSRTGILYNNAMSDFTVDKFENYFNLPNVPECNRIKPGSQPITSMTPLIVTDRHTGDVRLVLGAAGGTRIISTLIEILVRILWLNQTIKQAIDAPRFHHQLLPNVVQYEYGMLHQDIDFLESTGHKTERIRRTNTAACGIERVKGFVLANADYRKEGGVDGF</sequence>
<evidence type="ECO:0000313" key="4">
    <source>
        <dbReference type="EnsemblMetazoa" id="GAUT005249-PA"/>
    </source>
</evidence>
<dbReference type="PRINTS" id="PR01210">
    <property type="entry name" value="GGTRANSPTASE"/>
</dbReference>
<proteinExistence type="predicted"/>
<feature type="binding site" evidence="3">
    <location>
        <position position="520"/>
    </location>
    <ligand>
        <name>L-glutamate</name>
        <dbReference type="ChEBI" id="CHEBI:29985"/>
    </ligand>
</feature>
<dbReference type="InterPro" id="IPR000101">
    <property type="entry name" value="GGT_peptidase"/>
</dbReference>
<dbReference type="STRING" id="7395.A0A1A9UHP3"/>
<dbReference type="PANTHER" id="PTHR11686:SF9">
    <property type="entry name" value="RE13973P"/>
    <property type="match status" value="1"/>
</dbReference>
<evidence type="ECO:0000256" key="3">
    <source>
        <dbReference type="PIRSR" id="PIRSR600101-2"/>
    </source>
</evidence>
<dbReference type="SUPFAM" id="SSF56235">
    <property type="entry name" value="N-terminal nucleophile aminohydrolases (Ntn hydrolases)"/>
    <property type="match status" value="1"/>
</dbReference>
<protein>
    <recommendedName>
        <fullName evidence="6">Gamma-glutamyltransferase</fullName>
    </recommendedName>
</protein>
<accession>A0A1A9UHP3</accession>
<dbReference type="VEuPathDB" id="VectorBase:GAUT005249"/>